<feature type="non-terminal residue" evidence="1">
    <location>
        <position position="1"/>
    </location>
</feature>
<dbReference type="EMBL" id="KR003810">
    <property type="protein sequence ID" value="AKP18627.1"/>
    <property type="molecule type" value="Genomic_RNA"/>
</dbReference>
<sequence>KPSIDDISYFESDNVAADDAQTQITLRSEATEQRQIHTKRLQTRNHKEARSFGRFHAEHLITWLDGAKTILHTLYVDIMAFINKLNSYKYSERQDFKFNRKFEQAQSAWINRIIRFTAIGMLSMDYKPDIVIYQYIAHKLDARVMFHGQMYTQDDSDAYKETTAATLTQRELITTSGGMEHRIITRFARYNGQGYTYMQTAGSMSLQNGSTFFNDNSDRLTNPMARKINIVLSNPFITSETRGAIEVCSTTSKASYGMSVAQADNLSTTAQNAVDQTRLEAQIDYVTNPDNDSDMSDV</sequence>
<accession>A0A0H4LT96</accession>
<proteinExistence type="predicted"/>
<reference evidence="1" key="2">
    <citation type="submission" date="2015-03" db="EMBL/GenBank/DDBJ databases">
        <authorList>
            <person name="Aguiar E.R.G.R."/>
            <person name="Olmo R.P."/>
            <person name="Paro S."/>
            <person name="Ferreira F.V."/>
            <person name="Faria I.J.S."/>
            <person name="Todjro Y.M.H."/>
            <person name="Lobo F.P."/>
            <person name="Kroon E.G."/>
            <person name="Meignin C."/>
            <person name="Gatherer D."/>
            <person name="Imler J.-L."/>
            <person name="Marques J.T."/>
        </authorList>
    </citation>
    <scope>NUCLEOTIDE SEQUENCE</scope>
    <source>
        <strain evidence="1">Piaui</strain>
    </source>
</reference>
<name>A0A0H4LT96_9REOV</name>
<evidence type="ECO:0000313" key="1">
    <source>
        <dbReference type="EMBL" id="AKP18627.1"/>
    </source>
</evidence>
<organism evidence="1">
    <name type="scientific">Lutzomyia reovirus 2</name>
    <dbReference type="NCBI Taxonomy" id="1670670"/>
    <lineage>
        <taxon>Viruses</taxon>
        <taxon>Riboviria</taxon>
        <taxon>Orthornavirae</taxon>
        <taxon>Duplornaviricota</taxon>
        <taxon>Resentoviricetes</taxon>
        <taxon>Reovirales</taxon>
    </lineage>
</organism>
<reference evidence="1" key="1">
    <citation type="journal article" date="2015" name="Nucleic Acids Res.">
        <title>Sequence-independent characterization of viruses based on the pattern of viral small RNAs produced by the host.</title>
        <authorList>
            <person name="Aguiar E.R."/>
            <person name="Olmo R.P."/>
            <person name="Paro S."/>
            <person name="Ferreira F.V."/>
            <person name="de Faria I.J."/>
            <person name="Todjro Y.M."/>
            <person name="Lobo F.P."/>
            <person name="Kroon E.G."/>
            <person name="Meignin C."/>
            <person name="Gatherer D."/>
            <person name="Imler J.L."/>
            <person name="Marques J.T."/>
        </authorList>
    </citation>
    <scope>NUCLEOTIDE SEQUENCE</scope>
    <source>
        <strain evidence="1">Piaui</strain>
    </source>
</reference>
<protein>
    <submittedName>
        <fullName evidence="1">Uncharacterized protein</fullName>
    </submittedName>
</protein>